<sequence length="396" mass="45318">MTIPMSEIQESLNHLTSSWEEFKTLNEEKLLDISKKSALYPSILEKLEKTKTIIEEQNERLDILETLSQRPMMYDEKNHNLDYDYKMFTEYLYKGSTPESHPITQIPSLNESYFIPKNVSYYIDKNLTKNSVMRQLCSIEKISGDSLDCFVTNNDKTSVNWRAEHKTENIQQSLPEVNKHTINLHELYAQPKITKKLLEDSSIDMGKWLIDHLIDAFSRTENAAFISGDGNGKPKGIISYTDDSHTITSTKIDSDTIIKLYYSLDEYFAAKAVFLMHRSVLQEIRSIKSPSGQYLWYPGLNTGSPDTLMGIPVYQTSDMPALSSILQSSDIPKPAIVLADFKNAYKIIENRDIRILRDPFTDKPFVTFYTTKRVGGGVINSSAMRILQINNTEKSD</sequence>
<dbReference type="Pfam" id="PF05065">
    <property type="entry name" value="Phage_capsid"/>
    <property type="match status" value="1"/>
</dbReference>
<evidence type="ECO:0000313" key="4">
    <source>
        <dbReference type="Proteomes" id="UP000092677"/>
    </source>
</evidence>
<dbReference type="NCBIfam" id="TIGR01554">
    <property type="entry name" value="major_cap_HK97"/>
    <property type="match status" value="1"/>
</dbReference>
<comment type="caution">
    <text evidence="3">The sequence shown here is derived from an EMBL/GenBank/DDBJ whole genome shotgun (WGS) entry which is preliminary data.</text>
</comment>
<dbReference type="STRING" id="779.GCA_002019755_00295"/>
<dbReference type="AlphaFoldDB" id="A0A170RRQ1"/>
<feature type="domain" description="Phage capsid-like C-terminal" evidence="2">
    <location>
        <begin position="112"/>
        <end position="388"/>
    </location>
</feature>
<reference evidence="4" key="1">
    <citation type="submission" date="2016-05" db="EMBL/GenBank/DDBJ databases">
        <title>Draft genome sequences of four strains of Ehrlichia ruminantium, a tick-borne pathogen of ruminants, isolated from Zimbabwe, The Gambia and Ghana.</title>
        <authorList>
            <person name="Nakao R."/>
            <person name="Jongejan F."/>
            <person name="Sugimoto C."/>
        </authorList>
    </citation>
    <scope>NUCLEOTIDE SEQUENCE [LARGE SCALE GENOMIC DNA]</scope>
    <source>
        <strain evidence="4">Kerr Seringe</strain>
    </source>
</reference>
<evidence type="ECO:0000256" key="1">
    <source>
        <dbReference type="ARBA" id="ARBA00004328"/>
    </source>
</evidence>
<dbReference type="InterPro" id="IPR054612">
    <property type="entry name" value="Phage_capsid-like_C"/>
</dbReference>
<dbReference type="Gene3D" id="3.30.2320.10">
    <property type="entry name" value="hypothetical protein PF0899 domain"/>
    <property type="match status" value="1"/>
</dbReference>
<dbReference type="Proteomes" id="UP000092677">
    <property type="component" value="Unassembled WGS sequence"/>
</dbReference>
<evidence type="ECO:0000259" key="2">
    <source>
        <dbReference type="Pfam" id="PF05065"/>
    </source>
</evidence>
<dbReference type="RefSeq" id="WP_065432475.1">
    <property type="nucleotide sequence ID" value="NZ_BDDL01000036.1"/>
</dbReference>
<dbReference type="SUPFAM" id="SSF56563">
    <property type="entry name" value="Major capsid protein gp5"/>
    <property type="match status" value="1"/>
</dbReference>
<organism evidence="3 4">
    <name type="scientific">Ehrlichia ruminantium</name>
    <name type="common">heartwater rickettsia</name>
    <name type="synonym">Cowdria ruminantium</name>
    <dbReference type="NCBI Taxonomy" id="779"/>
    <lineage>
        <taxon>Bacteria</taxon>
        <taxon>Pseudomonadati</taxon>
        <taxon>Pseudomonadota</taxon>
        <taxon>Alphaproteobacteria</taxon>
        <taxon>Rickettsiales</taxon>
        <taxon>Anaplasmataceae</taxon>
        <taxon>Ehrlichia</taxon>
    </lineage>
</organism>
<dbReference type="InterPro" id="IPR024455">
    <property type="entry name" value="Phage_capsid"/>
</dbReference>
<protein>
    <submittedName>
        <fullName evidence="3">HK97 family phage major capsid protein</fullName>
    </submittedName>
</protein>
<comment type="subcellular location">
    <subcellularLocation>
        <location evidence="1">Virion</location>
    </subcellularLocation>
</comment>
<gene>
    <name evidence="3" type="ORF">EHRUM2_03120</name>
</gene>
<name>A0A170RRQ1_EHRRU</name>
<evidence type="ECO:0000313" key="3">
    <source>
        <dbReference type="EMBL" id="GAT77102.1"/>
    </source>
</evidence>
<dbReference type="EMBL" id="BDDL01000036">
    <property type="protein sequence ID" value="GAT77102.1"/>
    <property type="molecule type" value="Genomic_DNA"/>
</dbReference>
<proteinExistence type="predicted"/>
<accession>A0A170RRQ1</accession>